<evidence type="ECO:0000313" key="6">
    <source>
        <dbReference type="Proteomes" id="UP001589862"/>
    </source>
</evidence>
<keyword evidence="1" id="KW-0805">Transcription regulation</keyword>
<dbReference type="InterPro" id="IPR019885">
    <property type="entry name" value="Tscrpt_reg_HTH_AsnC-type_CS"/>
</dbReference>
<evidence type="ECO:0000259" key="4">
    <source>
        <dbReference type="PROSITE" id="PS50956"/>
    </source>
</evidence>
<dbReference type="InterPro" id="IPR011991">
    <property type="entry name" value="ArsR-like_HTH"/>
</dbReference>
<dbReference type="PROSITE" id="PS50956">
    <property type="entry name" value="HTH_ASNC_2"/>
    <property type="match status" value="1"/>
</dbReference>
<dbReference type="PANTHER" id="PTHR30154:SF34">
    <property type="entry name" value="TRANSCRIPTIONAL REGULATOR AZLB"/>
    <property type="match status" value="1"/>
</dbReference>
<dbReference type="PROSITE" id="PS00519">
    <property type="entry name" value="HTH_ASNC_1"/>
    <property type="match status" value="1"/>
</dbReference>
<dbReference type="PROSITE" id="PS51257">
    <property type="entry name" value="PROKAR_LIPOPROTEIN"/>
    <property type="match status" value="1"/>
</dbReference>
<dbReference type="Pfam" id="PF01037">
    <property type="entry name" value="AsnC_trans_reg"/>
    <property type="match status" value="1"/>
</dbReference>
<name>A0ABV6PCG5_9MICC</name>
<keyword evidence="2" id="KW-0238">DNA-binding</keyword>
<reference evidence="5 6" key="1">
    <citation type="submission" date="2024-09" db="EMBL/GenBank/DDBJ databases">
        <authorList>
            <person name="Sun Q."/>
            <person name="Mori K."/>
        </authorList>
    </citation>
    <scope>NUCLEOTIDE SEQUENCE [LARGE SCALE GENOMIC DNA]</scope>
    <source>
        <strain evidence="5 6">NCAIM B.02604</strain>
    </source>
</reference>
<dbReference type="Pfam" id="PF13412">
    <property type="entry name" value="HTH_24"/>
    <property type="match status" value="1"/>
</dbReference>
<dbReference type="InterPro" id="IPR000485">
    <property type="entry name" value="AsnC-type_HTH_dom"/>
</dbReference>
<dbReference type="PANTHER" id="PTHR30154">
    <property type="entry name" value="LEUCINE-RESPONSIVE REGULATORY PROTEIN"/>
    <property type="match status" value="1"/>
</dbReference>
<dbReference type="InterPro" id="IPR019888">
    <property type="entry name" value="Tscrpt_reg_AsnC-like"/>
</dbReference>
<accession>A0ABV6PCG5</accession>
<keyword evidence="3" id="KW-0804">Transcription</keyword>
<comment type="caution">
    <text evidence="5">The sequence shown here is derived from an EMBL/GenBank/DDBJ whole genome shotgun (WGS) entry which is preliminary data.</text>
</comment>
<organism evidence="5 6">
    <name type="scientific">Micrococcoides hystricis</name>
    <dbReference type="NCBI Taxonomy" id="1572761"/>
    <lineage>
        <taxon>Bacteria</taxon>
        <taxon>Bacillati</taxon>
        <taxon>Actinomycetota</taxon>
        <taxon>Actinomycetes</taxon>
        <taxon>Micrococcales</taxon>
        <taxon>Micrococcaceae</taxon>
        <taxon>Micrococcoides</taxon>
    </lineage>
</organism>
<proteinExistence type="predicted"/>
<evidence type="ECO:0000256" key="3">
    <source>
        <dbReference type="ARBA" id="ARBA00023163"/>
    </source>
</evidence>
<gene>
    <name evidence="5" type="ORF">ACFFFR_06600</name>
</gene>
<dbReference type="InterPro" id="IPR011008">
    <property type="entry name" value="Dimeric_a/b-barrel"/>
</dbReference>
<evidence type="ECO:0000256" key="1">
    <source>
        <dbReference type="ARBA" id="ARBA00023015"/>
    </source>
</evidence>
<dbReference type="EMBL" id="JBHLUB010000028">
    <property type="protein sequence ID" value="MFC0582052.1"/>
    <property type="molecule type" value="Genomic_DNA"/>
</dbReference>
<feature type="domain" description="HTH asnC-type" evidence="4">
    <location>
        <begin position="1"/>
        <end position="62"/>
    </location>
</feature>
<sequence>MDALNRQILSILQEDGRISTTDLAAQVGLSLSSCHRRVRDLEQSGAIERYRAVISPEAVGLNFEALVFATMARTDVETLEAFEQAVMDEPSIVMAQRLFGDPDYMFRVFAKDLTHYQELFDTRLTAIPGVQRLTSTLVMKRLGTDHSVPLHS</sequence>
<protein>
    <submittedName>
        <fullName evidence="5">Lrp/AsnC family transcriptional regulator</fullName>
    </submittedName>
</protein>
<dbReference type="Proteomes" id="UP001589862">
    <property type="component" value="Unassembled WGS sequence"/>
</dbReference>
<dbReference type="PRINTS" id="PR00033">
    <property type="entry name" value="HTHASNC"/>
</dbReference>
<evidence type="ECO:0000313" key="5">
    <source>
        <dbReference type="EMBL" id="MFC0582052.1"/>
    </source>
</evidence>
<dbReference type="Gene3D" id="3.30.70.920">
    <property type="match status" value="1"/>
</dbReference>
<dbReference type="InterPro" id="IPR036390">
    <property type="entry name" value="WH_DNA-bd_sf"/>
</dbReference>
<dbReference type="RefSeq" id="WP_377458923.1">
    <property type="nucleotide sequence ID" value="NZ_JBHLUB010000028.1"/>
</dbReference>
<evidence type="ECO:0000256" key="2">
    <source>
        <dbReference type="ARBA" id="ARBA00023125"/>
    </source>
</evidence>
<dbReference type="CDD" id="cd00090">
    <property type="entry name" value="HTH_ARSR"/>
    <property type="match status" value="1"/>
</dbReference>
<dbReference type="Gene3D" id="1.10.10.10">
    <property type="entry name" value="Winged helix-like DNA-binding domain superfamily/Winged helix DNA-binding domain"/>
    <property type="match status" value="1"/>
</dbReference>
<dbReference type="InterPro" id="IPR036388">
    <property type="entry name" value="WH-like_DNA-bd_sf"/>
</dbReference>
<dbReference type="SUPFAM" id="SSF46785">
    <property type="entry name" value="Winged helix' DNA-binding domain"/>
    <property type="match status" value="1"/>
</dbReference>
<keyword evidence="6" id="KW-1185">Reference proteome</keyword>
<dbReference type="InterPro" id="IPR019887">
    <property type="entry name" value="Tscrpt_reg_AsnC/Lrp_C"/>
</dbReference>
<dbReference type="SUPFAM" id="SSF54909">
    <property type="entry name" value="Dimeric alpha+beta barrel"/>
    <property type="match status" value="1"/>
</dbReference>
<dbReference type="SMART" id="SM00344">
    <property type="entry name" value="HTH_ASNC"/>
    <property type="match status" value="1"/>
</dbReference>